<keyword evidence="2" id="KW-1185">Reference proteome</keyword>
<dbReference type="PANTHER" id="PTHR46060:SF3">
    <property type="entry name" value="PROTEIN GVQW3"/>
    <property type="match status" value="1"/>
</dbReference>
<reference evidence="1" key="1">
    <citation type="submission" date="2007-07" db="EMBL/GenBank/DDBJ databases">
        <title>PCAP assembly of the Caenorhabditis remanei genome.</title>
        <authorList>
            <consortium name="The Caenorhabditis remanei Sequencing Consortium"/>
            <person name="Wilson R.K."/>
        </authorList>
    </citation>
    <scope>NUCLEOTIDE SEQUENCE [LARGE SCALE GENOMIC DNA]</scope>
    <source>
        <strain evidence="1">PB4641</strain>
    </source>
</reference>
<accession>E3N9D3</accession>
<proteinExistence type="predicted"/>
<dbReference type="HOGENOM" id="CLU_049837_0_0_1"/>
<dbReference type="InParanoid" id="E3N9D3"/>
<protein>
    <recommendedName>
        <fullName evidence="3">Tc1-like transposase DDE domain-containing protein</fullName>
    </recommendedName>
</protein>
<dbReference type="OrthoDB" id="9970333at2759"/>
<dbReference type="STRING" id="31234.E3N9D3"/>
<dbReference type="AlphaFoldDB" id="E3N9D3"/>
<dbReference type="Gene3D" id="3.30.420.10">
    <property type="entry name" value="Ribonuclease H-like superfamily/Ribonuclease H"/>
    <property type="match status" value="1"/>
</dbReference>
<dbReference type="OMA" id="THGPYIT"/>
<evidence type="ECO:0008006" key="3">
    <source>
        <dbReference type="Google" id="ProtNLM"/>
    </source>
</evidence>
<organism evidence="2">
    <name type="scientific">Caenorhabditis remanei</name>
    <name type="common">Caenorhabditis vulgaris</name>
    <dbReference type="NCBI Taxonomy" id="31234"/>
    <lineage>
        <taxon>Eukaryota</taxon>
        <taxon>Metazoa</taxon>
        <taxon>Ecdysozoa</taxon>
        <taxon>Nematoda</taxon>
        <taxon>Chromadorea</taxon>
        <taxon>Rhabditida</taxon>
        <taxon>Rhabditina</taxon>
        <taxon>Rhabditomorpha</taxon>
        <taxon>Rhabditoidea</taxon>
        <taxon>Rhabditidae</taxon>
        <taxon>Peloderinae</taxon>
        <taxon>Caenorhabditis</taxon>
    </lineage>
</organism>
<gene>
    <name evidence="1" type="ORF">CRE_23078</name>
</gene>
<name>E3N9D3_CAERE</name>
<dbReference type="eggNOG" id="KOG3575">
    <property type="taxonomic scope" value="Eukaryota"/>
</dbReference>
<evidence type="ECO:0000313" key="2">
    <source>
        <dbReference type="Proteomes" id="UP000008281"/>
    </source>
</evidence>
<dbReference type="Proteomes" id="UP000008281">
    <property type="component" value="Unassembled WGS sequence"/>
</dbReference>
<evidence type="ECO:0000313" key="1">
    <source>
        <dbReference type="EMBL" id="EFO90278.1"/>
    </source>
</evidence>
<dbReference type="GO" id="GO:0003676">
    <property type="term" value="F:nucleic acid binding"/>
    <property type="evidence" value="ECO:0007669"/>
    <property type="project" value="InterPro"/>
</dbReference>
<dbReference type="PANTHER" id="PTHR46060">
    <property type="entry name" value="MARINER MOS1 TRANSPOSASE-LIKE PROTEIN"/>
    <property type="match status" value="1"/>
</dbReference>
<dbReference type="EMBL" id="DS268565">
    <property type="protein sequence ID" value="EFO90278.1"/>
    <property type="molecule type" value="Genomic_DNA"/>
</dbReference>
<dbReference type="InterPro" id="IPR052709">
    <property type="entry name" value="Transposase-MT_Hybrid"/>
</dbReference>
<sequence>MAEVLAKDRHALKRCFLLGCLPRLSAMDTYRNIRETIEEDYDLHDKSHSGRPLLDIDDDITDALEDEPRSSVREVSSHAGPSFATIFRHQKESGRTAKYGQVISHELTDSQLKLNCDLSQSLFSRKRSFDWILDIVTGNEKWGLYVYHTEVEILPHPSYSPNLAPTDYHLFRSLQNSFAGQKFDDRMQVKSDLDRFFSSQPPEFYAAGIAELPQCWQDVISTHGPYITY</sequence>
<dbReference type="InterPro" id="IPR036397">
    <property type="entry name" value="RNaseH_sf"/>
</dbReference>